<feature type="transmembrane region" description="Helical" evidence="7">
    <location>
        <begin position="116"/>
        <end position="136"/>
    </location>
</feature>
<evidence type="ECO:0000256" key="2">
    <source>
        <dbReference type="ARBA" id="ARBA00022448"/>
    </source>
</evidence>
<protein>
    <submittedName>
        <fullName evidence="9">ABC transporter permease</fullName>
    </submittedName>
</protein>
<dbReference type="Gene3D" id="1.10.3720.10">
    <property type="entry name" value="MetI-like"/>
    <property type="match status" value="1"/>
</dbReference>
<evidence type="ECO:0000256" key="4">
    <source>
        <dbReference type="ARBA" id="ARBA00022692"/>
    </source>
</evidence>
<name>A0ABP4I7I2_9PSEU</name>
<keyword evidence="2 7" id="KW-0813">Transport</keyword>
<dbReference type="EMBL" id="BAAAJK010000005">
    <property type="protein sequence ID" value="GAA1383634.1"/>
    <property type="molecule type" value="Genomic_DNA"/>
</dbReference>
<dbReference type="InterPro" id="IPR045621">
    <property type="entry name" value="BPD_transp_1_N"/>
</dbReference>
<keyword evidence="6 7" id="KW-0472">Membrane</keyword>
<keyword evidence="5 7" id="KW-1133">Transmembrane helix</keyword>
<evidence type="ECO:0000313" key="9">
    <source>
        <dbReference type="EMBL" id="GAA1383634.1"/>
    </source>
</evidence>
<dbReference type="CDD" id="cd06261">
    <property type="entry name" value="TM_PBP2"/>
    <property type="match status" value="1"/>
</dbReference>
<evidence type="ECO:0000256" key="5">
    <source>
        <dbReference type="ARBA" id="ARBA00022989"/>
    </source>
</evidence>
<dbReference type="PANTHER" id="PTHR43163">
    <property type="entry name" value="DIPEPTIDE TRANSPORT SYSTEM PERMEASE PROTEIN DPPB-RELATED"/>
    <property type="match status" value="1"/>
</dbReference>
<dbReference type="InterPro" id="IPR000515">
    <property type="entry name" value="MetI-like"/>
</dbReference>
<evidence type="ECO:0000313" key="10">
    <source>
        <dbReference type="Proteomes" id="UP001501414"/>
    </source>
</evidence>
<comment type="caution">
    <text evidence="9">The sequence shown here is derived from an EMBL/GenBank/DDBJ whole genome shotgun (WGS) entry which is preliminary data.</text>
</comment>
<feature type="transmembrane region" description="Helical" evidence="7">
    <location>
        <begin position="290"/>
        <end position="313"/>
    </location>
</feature>
<feature type="transmembrane region" description="Helical" evidence="7">
    <location>
        <begin position="249"/>
        <end position="270"/>
    </location>
</feature>
<keyword evidence="10" id="KW-1185">Reference proteome</keyword>
<dbReference type="Pfam" id="PF19300">
    <property type="entry name" value="BPD_transp_1_N"/>
    <property type="match status" value="1"/>
</dbReference>
<feature type="transmembrane region" description="Helical" evidence="7">
    <location>
        <begin position="148"/>
        <end position="174"/>
    </location>
</feature>
<dbReference type="PANTHER" id="PTHR43163:SF6">
    <property type="entry name" value="DIPEPTIDE TRANSPORT SYSTEM PERMEASE PROTEIN DPPB-RELATED"/>
    <property type="match status" value="1"/>
</dbReference>
<comment type="similarity">
    <text evidence="7">Belongs to the binding-protein-dependent transport system permease family.</text>
</comment>
<keyword evidence="4 7" id="KW-0812">Transmembrane</keyword>
<evidence type="ECO:0000256" key="6">
    <source>
        <dbReference type="ARBA" id="ARBA00023136"/>
    </source>
</evidence>
<accession>A0ABP4I7I2</accession>
<feature type="transmembrane region" description="Helical" evidence="7">
    <location>
        <begin position="186"/>
        <end position="205"/>
    </location>
</feature>
<gene>
    <name evidence="9" type="ORF">GCM10009613_13300</name>
</gene>
<feature type="transmembrane region" description="Helical" evidence="7">
    <location>
        <begin position="21"/>
        <end position="42"/>
    </location>
</feature>
<dbReference type="Pfam" id="PF00528">
    <property type="entry name" value="BPD_transp_1"/>
    <property type="match status" value="1"/>
</dbReference>
<dbReference type="SUPFAM" id="SSF161098">
    <property type="entry name" value="MetI-like"/>
    <property type="match status" value="1"/>
</dbReference>
<keyword evidence="3" id="KW-1003">Cell membrane</keyword>
<dbReference type="RefSeq" id="WP_344019457.1">
    <property type="nucleotide sequence ID" value="NZ_BAAAJK010000005.1"/>
</dbReference>
<sequence>MRSATSWPAIDPRVRYLGSRILQGLFVIWAAFSLTFLMLWWLPGDAVVARLGGTGEGADVPPEQVAALRAEYGLDRPLPVQYGEQLRGLATGDLGVSVRTGVPVTEVIGGALPPTLLLAATALGGAVLAGTLFALVATAVPGRVARRVLIGLPAVGISVPTFWVGLVLLTVFSFQLRWFPSVGDAGPAGLVLPSVTLALPAGAMYTQMLIASMRESLAEPFVETARMKGLGPVAVHVRHAARTALVPPVTMLGLLVGNVVAGAVVIETVFSRAGLGRVTVDAVDLQDIPVIQGLVVVGAVVYVLAGLLVDLLYPVLDPRVRLTSGAGR</sequence>
<proteinExistence type="inferred from homology"/>
<evidence type="ECO:0000256" key="3">
    <source>
        <dbReference type="ARBA" id="ARBA00022475"/>
    </source>
</evidence>
<dbReference type="InterPro" id="IPR035906">
    <property type="entry name" value="MetI-like_sf"/>
</dbReference>
<evidence type="ECO:0000256" key="1">
    <source>
        <dbReference type="ARBA" id="ARBA00004651"/>
    </source>
</evidence>
<dbReference type="Proteomes" id="UP001501414">
    <property type="component" value="Unassembled WGS sequence"/>
</dbReference>
<organism evidence="9 10">
    <name type="scientific">Pseudonocardia kongjuensis</name>
    <dbReference type="NCBI Taxonomy" id="102227"/>
    <lineage>
        <taxon>Bacteria</taxon>
        <taxon>Bacillati</taxon>
        <taxon>Actinomycetota</taxon>
        <taxon>Actinomycetes</taxon>
        <taxon>Pseudonocardiales</taxon>
        <taxon>Pseudonocardiaceae</taxon>
        <taxon>Pseudonocardia</taxon>
    </lineage>
</organism>
<feature type="domain" description="ABC transmembrane type-1" evidence="8">
    <location>
        <begin position="112"/>
        <end position="313"/>
    </location>
</feature>
<evidence type="ECO:0000256" key="7">
    <source>
        <dbReference type="RuleBase" id="RU363032"/>
    </source>
</evidence>
<evidence type="ECO:0000259" key="8">
    <source>
        <dbReference type="PROSITE" id="PS50928"/>
    </source>
</evidence>
<comment type="subcellular location">
    <subcellularLocation>
        <location evidence="1 7">Cell membrane</location>
        <topology evidence="1 7">Multi-pass membrane protein</topology>
    </subcellularLocation>
</comment>
<dbReference type="PROSITE" id="PS50928">
    <property type="entry name" value="ABC_TM1"/>
    <property type="match status" value="1"/>
</dbReference>
<reference evidence="10" key="1">
    <citation type="journal article" date="2019" name="Int. J. Syst. Evol. Microbiol.">
        <title>The Global Catalogue of Microorganisms (GCM) 10K type strain sequencing project: providing services to taxonomists for standard genome sequencing and annotation.</title>
        <authorList>
            <consortium name="The Broad Institute Genomics Platform"/>
            <consortium name="The Broad Institute Genome Sequencing Center for Infectious Disease"/>
            <person name="Wu L."/>
            <person name="Ma J."/>
        </authorList>
    </citation>
    <scope>NUCLEOTIDE SEQUENCE [LARGE SCALE GENOMIC DNA]</scope>
    <source>
        <strain evidence="10">JCM 11896</strain>
    </source>
</reference>